<dbReference type="SUPFAM" id="SSF52038">
    <property type="entry name" value="Barstar-related"/>
    <property type="match status" value="1"/>
</dbReference>
<name>A0A365PBE4_9ACTN</name>
<evidence type="ECO:0000256" key="1">
    <source>
        <dbReference type="ARBA" id="ARBA00006845"/>
    </source>
</evidence>
<reference evidence="3 4" key="1">
    <citation type="submission" date="2018-06" db="EMBL/GenBank/DDBJ databases">
        <title>Whole genome sequencing of four bacterial strains from South Shetland trench revealing bio-synthetic gene clusters.</title>
        <authorList>
            <person name="Abdel-Mageed W.M."/>
            <person name="Lehri B."/>
            <person name="Jarmusch S.A."/>
            <person name="Miranda K."/>
            <person name="Goodfellow M."/>
            <person name="Jaspars M."/>
            <person name="Karlyshev A.V."/>
        </authorList>
    </citation>
    <scope>NUCLEOTIDE SEQUENCE [LARGE SCALE GENOMIC DNA]</scope>
    <source>
        <strain evidence="3 4">SST1</strain>
    </source>
</reference>
<proteinExistence type="inferred from homology"/>
<dbReference type="AlphaFoldDB" id="A0A365PBE4"/>
<dbReference type="EMBL" id="QNTT01000012">
    <property type="protein sequence ID" value="RBA37665.1"/>
    <property type="molecule type" value="Genomic_DNA"/>
</dbReference>
<dbReference type="Gene3D" id="3.30.370.10">
    <property type="entry name" value="Barstar-like"/>
    <property type="match status" value="1"/>
</dbReference>
<comment type="similarity">
    <text evidence="1">Belongs to the barstar family.</text>
</comment>
<sequence>MMLDFRALVAEADAGGSVVHETGEPLPEVPADLAPAAGVRRLSGIRMADLGGLYDETSAALQFPDHFGRNLDAFDECLRDLDLPEAPGGIVILVVTDAATMLSAEPGRRAWFGEAVADANQIRAGRGTGPLVVVFSVPSGTDPVDRWWC</sequence>
<feature type="domain" description="Barstar (barnase inhibitor)" evidence="2">
    <location>
        <begin position="39"/>
        <end position="131"/>
    </location>
</feature>
<dbReference type="Pfam" id="PF01337">
    <property type="entry name" value="Barstar"/>
    <property type="match status" value="1"/>
</dbReference>
<evidence type="ECO:0000313" key="4">
    <source>
        <dbReference type="Proteomes" id="UP000252187"/>
    </source>
</evidence>
<accession>A0A365PBE4</accession>
<gene>
    <name evidence="3" type="ORF">DQ226_06465</name>
</gene>
<dbReference type="Proteomes" id="UP000252187">
    <property type="component" value="Unassembled WGS sequence"/>
</dbReference>
<dbReference type="InterPro" id="IPR035905">
    <property type="entry name" value="Barstar-like_sf"/>
</dbReference>
<evidence type="ECO:0000259" key="2">
    <source>
        <dbReference type="Pfam" id="PF01337"/>
    </source>
</evidence>
<organism evidence="3 4">
    <name type="scientific">Dietzia maris</name>
    <dbReference type="NCBI Taxonomy" id="37915"/>
    <lineage>
        <taxon>Bacteria</taxon>
        <taxon>Bacillati</taxon>
        <taxon>Actinomycetota</taxon>
        <taxon>Actinomycetes</taxon>
        <taxon>Mycobacteriales</taxon>
        <taxon>Dietziaceae</taxon>
        <taxon>Dietzia</taxon>
    </lineage>
</organism>
<comment type="caution">
    <text evidence="3">The sequence shown here is derived from an EMBL/GenBank/DDBJ whole genome shotgun (WGS) entry which is preliminary data.</text>
</comment>
<protein>
    <recommendedName>
        <fullName evidence="2">Barstar (barnase inhibitor) domain-containing protein</fullName>
    </recommendedName>
</protein>
<evidence type="ECO:0000313" key="3">
    <source>
        <dbReference type="EMBL" id="RBA37665.1"/>
    </source>
</evidence>
<dbReference type="InterPro" id="IPR000468">
    <property type="entry name" value="Barstar"/>
</dbReference>